<comment type="caution">
    <text evidence="1">The sequence shown here is derived from an EMBL/GenBank/DDBJ whole genome shotgun (WGS) entry which is preliminary data.</text>
</comment>
<sequence>MIWNCLASELLLGEVYLANYRLNTIQTALIGRNLQRDGSGPYLPRRNRARPSGVAWQHPHHFWRWFCWVQGHYQDIGHHCDDPHIRVFGQLEVRSTDNWVCPHGQFHAQHDMGYYPNSYYNMLKLFPNGSDFVFQSTALGGMFGGYNGFKFDFVHPTTNFKLAERPVAAGSGYAYDWFAQERDIAAWYSKYECHRGNNLIDKAALRFGSLDPSIEIACFQALFKRIAQASCCSGTESNKQHQIGRESIDQSKHKT</sequence>
<dbReference type="Proteomes" id="UP000284702">
    <property type="component" value="Unassembled WGS sequence"/>
</dbReference>
<dbReference type="VEuPathDB" id="FungiDB:H257_09103"/>
<proteinExistence type="predicted"/>
<reference evidence="1" key="1">
    <citation type="submission" date="2018-07" db="EMBL/GenBank/DDBJ databases">
        <title>Annotation of Aphanomyces astaci genome assembly.</title>
        <authorList>
            <person name="Studholme D.J."/>
        </authorList>
    </citation>
    <scope>NUCLEOTIDE SEQUENCE [LARGE SCALE GENOMIC DNA]</scope>
    <source>
        <strain evidence="1">Pc</strain>
    </source>
</reference>
<protein>
    <submittedName>
        <fullName evidence="1">Uncharacterized protein</fullName>
    </submittedName>
</protein>
<gene>
    <name evidence="1" type="ORF">B5M09_009507</name>
</gene>
<dbReference type="AlphaFoldDB" id="A0A3R7YDU3"/>
<accession>A0A3R7YDU3</accession>
<name>A0A3R7YDU3_APHAT</name>
<dbReference type="EMBL" id="MZMZ02002126">
    <property type="protein sequence ID" value="RQM27222.1"/>
    <property type="molecule type" value="Genomic_DNA"/>
</dbReference>
<keyword evidence="2" id="KW-1185">Reference proteome</keyword>
<evidence type="ECO:0000313" key="1">
    <source>
        <dbReference type="EMBL" id="RQM27222.1"/>
    </source>
</evidence>
<evidence type="ECO:0000313" key="2">
    <source>
        <dbReference type="Proteomes" id="UP000284702"/>
    </source>
</evidence>
<organism evidence="1 2">
    <name type="scientific">Aphanomyces astaci</name>
    <name type="common">Crayfish plague agent</name>
    <dbReference type="NCBI Taxonomy" id="112090"/>
    <lineage>
        <taxon>Eukaryota</taxon>
        <taxon>Sar</taxon>
        <taxon>Stramenopiles</taxon>
        <taxon>Oomycota</taxon>
        <taxon>Saprolegniomycetes</taxon>
        <taxon>Saprolegniales</taxon>
        <taxon>Verrucalvaceae</taxon>
        <taxon>Aphanomyces</taxon>
    </lineage>
</organism>